<proteinExistence type="predicted"/>
<keyword evidence="1" id="KW-0880">Kelch repeat</keyword>
<dbReference type="Pfam" id="PF24681">
    <property type="entry name" value="Kelch_KLHDC2_KLHL20_DRC7"/>
    <property type="match status" value="1"/>
</dbReference>
<protein>
    <submittedName>
        <fullName evidence="3">Uncharacterized protein</fullName>
    </submittedName>
</protein>
<dbReference type="InterPro" id="IPR011043">
    <property type="entry name" value="Gal_Oxase/kelch_b-propeller"/>
</dbReference>
<evidence type="ECO:0000313" key="3">
    <source>
        <dbReference type="EMBL" id="RVE59937.1"/>
    </source>
</evidence>
<reference evidence="3 4" key="1">
    <citation type="submission" date="2018-11" db="EMBL/GenBank/DDBJ databases">
        <authorList>
            <person name="Lopez-Roques C."/>
            <person name="Donnadieu C."/>
            <person name="Bouchez O."/>
            <person name="Klopp C."/>
            <person name="Cabau C."/>
            <person name="Zahm M."/>
        </authorList>
    </citation>
    <scope>NUCLEOTIDE SEQUENCE [LARGE SCALE GENOMIC DNA]</scope>
    <source>
        <strain evidence="3">RS831</strain>
        <tissue evidence="3">Whole body</tissue>
    </source>
</reference>
<dbReference type="SUPFAM" id="SSF50965">
    <property type="entry name" value="Galactose oxidase, central domain"/>
    <property type="match status" value="1"/>
</dbReference>
<dbReference type="InterPro" id="IPR015915">
    <property type="entry name" value="Kelch-typ_b-propeller"/>
</dbReference>
<accession>A0A437CAZ4</accession>
<dbReference type="Gene3D" id="2.120.10.80">
    <property type="entry name" value="Kelch-type beta propeller"/>
    <property type="match status" value="2"/>
</dbReference>
<dbReference type="AlphaFoldDB" id="A0A437CAZ4"/>
<dbReference type="Proteomes" id="UP000283210">
    <property type="component" value="Chromosome 19"/>
</dbReference>
<reference evidence="3 4" key="2">
    <citation type="submission" date="2019-01" db="EMBL/GenBank/DDBJ databases">
        <title>A chromosome length genome reference of the Java medaka (oryzias javanicus).</title>
        <authorList>
            <person name="Herpin A."/>
            <person name="Takehana Y."/>
            <person name="Naruse K."/>
            <person name="Ansai S."/>
            <person name="Kawaguchi M."/>
        </authorList>
    </citation>
    <scope>NUCLEOTIDE SEQUENCE [LARGE SCALE GENOMIC DNA]</scope>
    <source>
        <strain evidence="3">RS831</strain>
        <tissue evidence="3">Whole body</tissue>
    </source>
</reference>
<dbReference type="EMBL" id="CM012455">
    <property type="protein sequence ID" value="RVE59937.1"/>
    <property type="molecule type" value="Genomic_DNA"/>
</dbReference>
<evidence type="ECO:0000256" key="1">
    <source>
        <dbReference type="ARBA" id="ARBA00022441"/>
    </source>
</evidence>
<evidence type="ECO:0000256" key="2">
    <source>
        <dbReference type="ARBA" id="ARBA00022737"/>
    </source>
</evidence>
<keyword evidence="2" id="KW-0677">Repeat</keyword>
<keyword evidence="4" id="KW-1185">Reference proteome</keyword>
<evidence type="ECO:0000313" key="4">
    <source>
        <dbReference type="Proteomes" id="UP000283210"/>
    </source>
</evidence>
<dbReference type="PANTHER" id="PTHR46228">
    <property type="entry name" value="KELCH DOMAIN-CONTAINING PROTEIN"/>
    <property type="match status" value="1"/>
</dbReference>
<dbReference type="PANTHER" id="PTHR46228:SF1">
    <property type="entry name" value="KELCH DOMAIN-CONTAINING PROTEIN 1"/>
    <property type="match status" value="1"/>
</dbReference>
<sequence length="421" mass="46900">MKQVWRQDPSELPSPLSAPGSVRFVGSMDASPVRSSHAAFIHDNTLYAWGGYQVVAGQDVMLPSNEIWLCDLDSGMWERKEITGDIPPHLPGFCGSNINSTLYVFGGCDPAGYSNQMFSVDVSQPRFSWTKVLDRKGKTPSPRNKHSCWVHKDRLIYFGGYGCKTMGEVQNTSSSSFVVEEMSWTTIGDTLFQCWGWNSEVNVFDTRTSTWSMPETHGSAPSPRGCHASALLGNKGFITGGVETADLDIFCLDLETWTWTQFDTPPSCTPLGRSMHTMTSTSDHTLFIYGGLGTDGNTLNDAWQFNTKRREWTKVKHPHKDKPRVCHSACLGSDCNVVVFGGTSKLCIRADSLAVLRAPSEHHCSDVLLFQTQPYSLCRLSEDFIGRNSELFSQKLSWLPSKLYNKIKKRVAFFSKPDLTA</sequence>
<organism evidence="3 4">
    <name type="scientific">Oryzias javanicus</name>
    <name type="common">Javanese ricefish</name>
    <name type="synonym">Aplocheilus javanicus</name>
    <dbReference type="NCBI Taxonomy" id="123683"/>
    <lineage>
        <taxon>Eukaryota</taxon>
        <taxon>Metazoa</taxon>
        <taxon>Chordata</taxon>
        <taxon>Craniata</taxon>
        <taxon>Vertebrata</taxon>
        <taxon>Euteleostomi</taxon>
        <taxon>Actinopterygii</taxon>
        <taxon>Neopterygii</taxon>
        <taxon>Teleostei</taxon>
        <taxon>Neoteleostei</taxon>
        <taxon>Acanthomorphata</taxon>
        <taxon>Ovalentaria</taxon>
        <taxon>Atherinomorphae</taxon>
        <taxon>Beloniformes</taxon>
        <taxon>Adrianichthyidae</taxon>
        <taxon>Oryziinae</taxon>
        <taxon>Oryzias</taxon>
    </lineage>
</organism>
<gene>
    <name evidence="3" type="ORF">OJAV_G00192970</name>
</gene>
<name>A0A437CAZ4_ORYJA</name>
<dbReference type="OrthoDB" id="10251809at2759"/>